<keyword evidence="2" id="KW-1185">Reference proteome</keyword>
<evidence type="ECO:0000313" key="1">
    <source>
        <dbReference type="EMBL" id="QOV21271.1"/>
    </source>
</evidence>
<dbReference type="KEGG" id="aee:IM676_10830"/>
<organism evidence="1 2">
    <name type="scientific">Anabaenopsis elenkinii CCIBt3563</name>
    <dbReference type="NCBI Taxonomy" id="2779889"/>
    <lineage>
        <taxon>Bacteria</taxon>
        <taxon>Bacillati</taxon>
        <taxon>Cyanobacteriota</taxon>
        <taxon>Cyanophyceae</taxon>
        <taxon>Nostocales</taxon>
        <taxon>Nodulariaceae</taxon>
        <taxon>Anabaenopsis</taxon>
    </lineage>
</organism>
<dbReference type="SUPFAM" id="SSF53474">
    <property type="entry name" value="alpha/beta-Hydrolases"/>
    <property type="match status" value="1"/>
</dbReference>
<evidence type="ECO:0000313" key="2">
    <source>
        <dbReference type="Proteomes" id="UP000593846"/>
    </source>
</evidence>
<dbReference type="GO" id="GO:0016787">
    <property type="term" value="F:hydrolase activity"/>
    <property type="evidence" value="ECO:0007669"/>
    <property type="project" value="UniProtKB-KW"/>
</dbReference>
<dbReference type="RefSeq" id="WP_200986930.1">
    <property type="nucleotide sequence ID" value="NZ_CP063311.1"/>
</dbReference>
<reference evidence="2" key="1">
    <citation type="submission" date="2020-10" db="EMBL/GenBank/DDBJ databases">
        <title>Genome-based taxonomic classification of the species Anabaenopsis elenkinii.</title>
        <authorList>
            <person name="Delbaje E."/>
            <person name="Andreote A.P.D."/>
            <person name="Pellegrinetti T.A."/>
            <person name="Cruz R.B."/>
            <person name="Branco L.H.Z."/>
            <person name="Fiore M.F."/>
        </authorList>
    </citation>
    <scope>NUCLEOTIDE SEQUENCE [LARGE SCALE GENOMIC DNA]</scope>
    <source>
        <strain evidence="2">CCIBt3563</strain>
    </source>
</reference>
<sequence>MSDLLDVVWLNTSSALKRFDQPLLQYLSRYRNIAQWEYQQTRDEGSSVDEAVLLLGDFLDFCPDPVHLAGHGISGAIALSYARRYPQKVRSLTLLAVASQPANTWHAHYYLQRQMFSISREQVLANTVRSLFGKQPTHTTKRLITVLDKDLEQSPSPHSLFKLMYLPKGGVSMPMMVCGSKTDSVVNPPALHDWRNWFKPEDRLWEFPQGYHFFHYFHPQQVGEQILNFWEDHNRRSHPIYCIQSCASKADEPRHEHK</sequence>
<dbReference type="Proteomes" id="UP000593846">
    <property type="component" value="Chromosome"/>
</dbReference>
<dbReference type="AlphaFoldDB" id="A0A7U3RZH0"/>
<keyword evidence="1" id="KW-0378">Hydrolase</keyword>
<dbReference type="EMBL" id="CP063311">
    <property type="protein sequence ID" value="QOV21271.1"/>
    <property type="molecule type" value="Genomic_DNA"/>
</dbReference>
<dbReference type="Gene3D" id="3.40.50.1820">
    <property type="entry name" value="alpha/beta hydrolase"/>
    <property type="match status" value="1"/>
</dbReference>
<gene>
    <name evidence="1" type="ORF">IM676_10830</name>
</gene>
<protein>
    <submittedName>
        <fullName evidence="1">Alpha/beta hydrolase</fullName>
    </submittedName>
</protein>
<name>A0A7U3RZH0_9CYAN</name>
<proteinExistence type="predicted"/>
<accession>A0A7U3RZH0</accession>
<dbReference type="InterPro" id="IPR029058">
    <property type="entry name" value="AB_hydrolase_fold"/>
</dbReference>